<gene>
    <name evidence="1" type="ORF">CBUD_1645b</name>
</gene>
<name>B5XHH6_COXBN</name>
<organism evidence="1 2">
    <name type="scientific">Coxiella burnetii (strain Dugway 5J108-111)</name>
    <dbReference type="NCBI Taxonomy" id="434922"/>
    <lineage>
        <taxon>Bacteria</taxon>
        <taxon>Pseudomonadati</taxon>
        <taxon>Pseudomonadota</taxon>
        <taxon>Gammaproteobacteria</taxon>
        <taxon>Legionellales</taxon>
        <taxon>Coxiellaceae</taxon>
        <taxon>Coxiella</taxon>
    </lineage>
</organism>
<dbReference type="Proteomes" id="UP000008555">
    <property type="component" value="Chromosome"/>
</dbReference>
<dbReference type="HOGENOM" id="CLU_217522_0_0_6"/>
<evidence type="ECO:0000313" key="1">
    <source>
        <dbReference type="EMBL" id="ACI23196.1"/>
    </source>
</evidence>
<protein>
    <submittedName>
        <fullName evidence="1">Uncharacterized protein</fullName>
    </submittedName>
</protein>
<accession>B5XHH6</accession>
<dbReference type="KEGG" id="cbd:CBUD_1645b"/>
<reference evidence="1 2" key="1">
    <citation type="journal article" date="2009" name="Infect. Immun.">
        <title>Comparative genomics reveal extensive transposon-mediated genomic plasticity and diversity among potential effector proteins within the genus Coxiella.</title>
        <authorList>
            <person name="Beare P.A."/>
            <person name="Unsworth N."/>
            <person name="Andoh M."/>
            <person name="Voth D.E."/>
            <person name="Omsland A."/>
            <person name="Gilk S.D."/>
            <person name="Williams K.P."/>
            <person name="Sobral B.W."/>
            <person name="Kupko J.J.III."/>
            <person name="Porcella S.F."/>
            <person name="Samuel J.E."/>
            <person name="Heinzen R.A."/>
        </authorList>
    </citation>
    <scope>NUCLEOTIDE SEQUENCE [LARGE SCALE GENOMIC DNA]</scope>
    <source>
        <strain evidence="1 2">Dugway 5J108-111</strain>
    </source>
</reference>
<proteinExistence type="predicted"/>
<sequence length="33" mass="3445">MGGKKIPYSASLHVGYIGFLSGGNPLGTLKFHP</sequence>
<dbReference type="EMBL" id="CP000733">
    <property type="protein sequence ID" value="ACI23196.1"/>
    <property type="molecule type" value="Genomic_DNA"/>
</dbReference>
<evidence type="ECO:0000313" key="2">
    <source>
        <dbReference type="Proteomes" id="UP000008555"/>
    </source>
</evidence>
<dbReference type="AlphaFoldDB" id="B5XHH6"/>